<evidence type="ECO:0000256" key="1">
    <source>
        <dbReference type="ARBA" id="ARBA00001946"/>
    </source>
</evidence>
<dbReference type="InterPro" id="IPR044492">
    <property type="entry name" value="P_typ_ATPase_HD_dom"/>
</dbReference>
<sequence>MSEKQLAQAVEGHVSGQANEPLSQPAHALESLQVAAELHTDPRTGLTAEEANARLAKYGPNDLGEERGVRPLEILIAQVVNAMTMILLLALAASLAIQAWIEGGVLAALILINLIIGFFQDLQAARTIASLKSLNSPSARVIRDGESSITEVAKLVPGDVIELKAGDVVPADIRLLEAVNLEADEALLTGESVPSRKDPQAVFSEDDTGPGDRLNVAFSSTTVTKGRGCGVVFATGMCTEIGAIAAALRAQGGKKRILERDENGNASAMAYFKFACGKSWDWLGHFLGVTVGTPLQQKLAQLFLYVFAFAIVCAIVVLAVNGFTGRNDVIIYAIATAIGTLPVTLILVLTITMAAGTKVMVQRNVLVRNMRSLEALGGVTNICSDKTGTLTQGKMITRVAWVSGHGTYSINGSNEPYNPEVGDVSFTAAQPKDDQQSSDEKLGSRVTPASEASAHELLQRYLDVATFANLATVKQVTAEEHPSGPAHWQAHGDPTEIAIQVFATRFGRIGLSSGESGWAQITEFPFDSAIKKMSVLCRNQANQEVHIFTKGAVERLIDSCSAVAVQINELSPLTPAAKSEILANAESLARQGLRVLALASRSSLRPVSEDEVRQGLLKREEFEIDLVFRGLIGIYDPPRPESRPSVFKCHQAGIGVHMLTGDHPETARAIATEVGILPLRKELLRADVAENLVMTAHDFDRLTDTQLDALPHLPLVVARCAPSTKVRMIDALHRRHRYVAMTGDGVNDSPSLKRADVGIAMGLGGSDVAKSASDIVLSDDNFASILNAIEEGRRIFDNVQKFMGHVLAANVGFVTTLLIGLIYKDRGGVSIFQVTPVEILFTLLVAGAFTETGLGFESASPDVLNRPPQSLKYGVFTPEFLADIIAYGILMAICLIGSFVVVLFGFYHGELGRDCNLRYAPSCEGVFRARTTCYTAMMWIFLLFAWELVDSRRSFFDGFVSNNRQWAARLWRNPFLFWSVISGFVVVFPTIYIPVLNHAVFLHAPIDKEWGITFGIVILFMTGAEAWKWAKRVYLRRKGLMRRKKAGIDEEALEAQVFGKFQ</sequence>
<dbReference type="SMART" id="SM00831">
    <property type="entry name" value="Cation_ATPase_N"/>
    <property type="match status" value="1"/>
</dbReference>
<dbReference type="PROSITE" id="PS00154">
    <property type="entry name" value="ATPASE_E1_E2"/>
    <property type="match status" value="1"/>
</dbReference>
<dbReference type="Gene3D" id="2.70.150.10">
    <property type="entry name" value="Calcium-transporting ATPase, cytoplasmic transduction domain A"/>
    <property type="match status" value="1"/>
</dbReference>
<evidence type="ECO:0000256" key="22">
    <source>
        <dbReference type="SAM" id="Phobius"/>
    </source>
</evidence>
<keyword evidence="7" id="KW-0479">Metal-binding</keyword>
<keyword evidence="9" id="KW-0067">ATP-binding</keyword>
<proteinExistence type="inferred from homology"/>
<dbReference type="SFLD" id="SFLDG00002">
    <property type="entry name" value="C1.7:_P-type_atpase_like"/>
    <property type="match status" value="1"/>
</dbReference>
<keyword evidence="12 22" id="KW-1133">Transmembrane helix</keyword>
<dbReference type="InterPro" id="IPR059000">
    <property type="entry name" value="ATPase_P-type_domA"/>
</dbReference>
<keyword evidence="13" id="KW-0915">Sodium</keyword>
<dbReference type="Pfam" id="PF00690">
    <property type="entry name" value="Cation_ATPase_N"/>
    <property type="match status" value="1"/>
</dbReference>
<dbReference type="Proteomes" id="UP000294003">
    <property type="component" value="Unassembled WGS sequence"/>
</dbReference>
<keyword evidence="10" id="KW-0460">Magnesium</keyword>
<name>A0ABY0H5X6_9PEZI</name>
<evidence type="ECO:0000313" key="24">
    <source>
        <dbReference type="EMBL" id="RYO85412.1"/>
    </source>
</evidence>
<evidence type="ECO:0000256" key="19">
    <source>
        <dbReference type="ARBA" id="ARBA00048599"/>
    </source>
</evidence>
<dbReference type="NCBIfam" id="TIGR01494">
    <property type="entry name" value="ATPase_P-type"/>
    <property type="match status" value="2"/>
</dbReference>
<dbReference type="EC" id="7.2.2.3" evidence="18"/>
<evidence type="ECO:0000259" key="23">
    <source>
        <dbReference type="SMART" id="SM00831"/>
    </source>
</evidence>
<keyword evidence="5" id="KW-0633">Potassium transport</keyword>
<feature type="transmembrane region" description="Helical" evidence="22">
    <location>
        <begin position="839"/>
        <end position="859"/>
    </location>
</feature>
<evidence type="ECO:0000256" key="3">
    <source>
        <dbReference type="ARBA" id="ARBA00022448"/>
    </source>
</evidence>
<evidence type="ECO:0000256" key="4">
    <source>
        <dbReference type="ARBA" id="ARBA00022475"/>
    </source>
</evidence>
<dbReference type="NCBIfam" id="TIGR01523">
    <property type="entry name" value="ATPase-IID_K-Na"/>
    <property type="match status" value="1"/>
</dbReference>
<feature type="transmembrane region" description="Helical" evidence="22">
    <location>
        <begin position="329"/>
        <end position="354"/>
    </location>
</feature>
<organism evidence="24 25">
    <name type="scientific">Monosporascus cannonballus</name>
    <dbReference type="NCBI Taxonomy" id="155416"/>
    <lineage>
        <taxon>Eukaryota</taxon>
        <taxon>Fungi</taxon>
        <taxon>Dikarya</taxon>
        <taxon>Ascomycota</taxon>
        <taxon>Pezizomycotina</taxon>
        <taxon>Sordariomycetes</taxon>
        <taxon>Xylariomycetidae</taxon>
        <taxon>Xylariales</taxon>
        <taxon>Xylariales incertae sedis</taxon>
        <taxon>Monosporascus</taxon>
    </lineage>
</organism>
<gene>
    <name evidence="24" type="ORF">DL762_005186</name>
</gene>
<evidence type="ECO:0000256" key="15">
    <source>
        <dbReference type="ARBA" id="ARBA00023136"/>
    </source>
</evidence>
<dbReference type="SUPFAM" id="SSF81660">
    <property type="entry name" value="Metal cation-transporting ATPase, ATP-binding domain N"/>
    <property type="match status" value="1"/>
</dbReference>
<evidence type="ECO:0000256" key="14">
    <source>
        <dbReference type="ARBA" id="ARBA00023065"/>
    </source>
</evidence>
<dbReference type="InterPro" id="IPR023299">
    <property type="entry name" value="ATPase_P-typ_cyto_dom_N"/>
</dbReference>
<evidence type="ECO:0000256" key="8">
    <source>
        <dbReference type="ARBA" id="ARBA00022741"/>
    </source>
</evidence>
<comment type="catalytic activity">
    <reaction evidence="19">
        <text>K(+)(in) + ATP + H2O = K(+)(out) + ADP + phosphate + H(+)</text>
        <dbReference type="Rhea" id="RHEA:75815"/>
        <dbReference type="ChEBI" id="CHEBI:15377"/>
        <dbReference type="ChEBI" id="CHEBI:15378"/>
        <dbReference type="ChEBI" id="CHEBI:29103"/>
        <dbReference type="ChEBI" id="CHEBI:30616"/>
        <dbReference type="ChEBI" id="CHEBI:43474"/>
        <dbReference type="ChEBI" id="CHEBI:456216"/>
    </reaction>
</comment>
<dbReference type="InterPro" id="IPR018303">
    <property type="entry name" value="ATPase_P-typ_P_site"/>
</dbReference>
<comment type="subcellular location">
    <subcellularLocation>
        <location evidence="2">Cell membrane</location>
        <topology evidence="2">Multi-pass membrane protein</topology>
    </subcellularLocation>
</comment>
<dbReference type="SUPFAM" id="SSF81665">
    <property type="entry name" value="Calcium ATPase, transmembrane domain M"/>
    <property type="match status" value="1"/>
</dbReference>
<dbReference type="InterPro" id="IPR008250">
    <property type="entry name" value="ATPase_P-typ_transduc_dom_A_sf"/>
</dbReference>
<keyword evidence="8" id="KW-0547">Nucleotide-binding</keyword>
<evidence type="ECO:0000256" key="16">
    <source>
        <dbReference type="ARBA" id="ARBA00023201"/>
    </source>
</evidence>
<dbReference type="Pfam" id="PF13246">
    <property type="entry name" value="Cation_ATPase"/>
    <property type="match status" value="1"/>
</dbReference>
<keyword evidence="3" id="KW-0813">Transport</keyword>
<keyword evidence="16" id="KW-0739">Sodium transport</keyword>
<feature type="transmembrane region" description="Helical" evidence="22">
    <location>
        <begin position="302"/>
        <end position="323"/>
    </location>
</feature>
<feature type="compositionally biased region" description="Basic and acidic residues" evidence="21">
    <location>
        <begin position="431"/>
        <end position="443"/>
    </location>
</feature>
<dbReference type="SFLD" id="SFLDS00003">
    <property type="entry name" value="Haloacid_Dehalogenase"/>
    <property type="match status" value="1"/>
</dbReference>
<dbReference type="PANTHER" id="PTHR42861">
    <property type="entry name" value="CALCIUM-TRANSPORTING ATPASE"/>
    <property type="match status" value="1"/>
</dbReference>
<dbReference type="SFLD" id="SFLDF00027">
    <property type="entry name" value="p-type_atpase"/>
    <property type="match status" value="1"/>
</dbReference>
<evidence type="ECO:0000313" key="25">
    <source>
        <dbReference type="Proteomes" id="UP000294003"/>
    </source>
</evidence>
<feature type="transmembrane region" description="Helical" evidence="22">
    <location>
        <begin position="74"/>
        <end position="97"/>
    </location>
</feature>
<feature type="domain" description="Cation-transporting P-type ATPase N-terminal" evidence="23">
    <location>
        <begin position="25"/>
        <end position="99"/>
    </location>
</feature>
<reference evidence="24 25" key="1">
    <citation type="submission" date="2018-06" db="EMBL/GenBank/DDBJ databases">
        <title>Complete Genomes of Monosporascus.</title>
        <authorList>
            <person name="Robinson A.J."/>
            <person name="Natvig D.O."/>
        </authorList>
    </citation>
    <scope>NUCLEOTIDE SEQUENCE [LARGE SCALE GENOMIC DNA]</scope>
    <source>
        <strain evidence="24 25">CBS 609.92</strain>
    </source>
</reference>
<evidence type="ECO:0000256" key="11">
    <source>
        <dbReference type="ARBA" id="ARBA00022958"/>
    </source>
</evidence>
<feature type="transmembrane region" description="Helical" evidence="22">
    <location>
        <begin position="970"/>
        <end position="992"/>
    </location>
</feature>
<dbReference type="InterPro" id="IPR004014">
    <property type="entry name" value="ATPase_P-typ_cation-transptr_N"/>
</dbReference>
<keyword evidence="25" id="KW-1185">Reference proteome</keyword>
<comment type="similarity">
    <text evidence="17">Belongs to the cation transport ATPase (P-type) (TC 3.A.3) family. Type IID subfamily.</text>
</comment>
<dbReference type="Pfam" id="PF00689">
    <property type="entry name" value="Cation_ATPase_C"/>
    <property type="match status" value="1"/>
</dbReference>
<evidence type="ECO:0000256" key="18">
    <source>
        <dbReference type="ARBA" id="ARBA00035029"/>
    </source>
</evidence>
<dbReference type="InterPro" id="IPR001757">
    <property type="entry name" value="P_typ_ATPase"/>
</dbReference>
<accession>A0ABY0H5X6</accession>
<evidence type="ECO:0000256" key="12">
    <source>
        <dbReference type="ARBA" id="ARBA00022989"/>
    </source>
</evidence>
<evidence type="ECO:0000256" key="21">
    <source>
        <dbReference type="SAM" id="MobiDB-lite"/>
    </source>
</evidence>
<evidence type="ECO:0000256" key="7">
    <source>
        <dbReference type="ARBA" id="ARBA00022723"/>
    </source>
</evidence>
<comment type="caution">
    <text evidence="24">The sequence shown here is derived from an EMBL/GenBank/DDBJ whole genome shotgun (WGS) entry which is preliminary data.</text>
</comment>
<dbReference type="EMBL" id="QJNS01000137">
    <property type="protein sequence ID" value="RYO85412.1"/>
    <property type="molecule type" value="Genomic_DNA"/>
</dbReference>
<evidence type="ECO:0000256" key="13">
    <source>
        <dbReference type="ARBA" id="ARBA00023053"/>
    </source>
</evidence>
<evidence type="ECO:0000256" key="10">
    <source>
        <dbReference type="ARBA" id="ARBA00022842"/>
    </source>
</evidence>
<comment type="cofactor">
    <cofactor evidence="1">
        <name>Mg(2+)</name>
        <dbReference type="ChEBI" id="CHEBI:18420"/>
    </cofactor>
</comment>
<feature type="transmembrane region" description="Helical" evidence="22">
    <location>
        <begin position="880"/>
        <end position="907"/>
    </location>
</feature>
<keyword evidence="6 22" id="KW-0812">Transmembrane</keyword>
<dbReference type="PRINTS" id="PR00119">
    <property type="entry name" value="CATATPASE"/>
</dbReference>
<keyword evidence="4" id="KW-1003">Cell membrane</keyword>
<evidence type="ECO:0000256" key="17">
    <source>
        <dbReference type="ARBA" id="ARBA00035017"/>
    </source>
</evidence>
<evidence type="ECO:0000256" key="20">
    <source>
        <dbReference type="ARBA" id="ARBA00049499"/>
    </source>
</evidence>
<comment type="catalytic activity">
    <reaction evidence="20">
        <text>Na(+)(in) + ATP + H2O = Na(+)(out) + ADP + phosphate + H(+)</text>
        <dbReference type="Rhea" id="RHEA:14633"/>
        <dbReference type="ChEBI" id="CHEBI:15377"/>
        <dbReference type="ChEBI" id="CHEBI:15378"/>
        <dbReference type="ChEBI" id="CHEBI:29101"/>
        <dbReference type="ChEBI" id="CHEBI:30616"/>
        <dbReference type="ChEBI" id="CHEBI:43474"/>
        <dbReference type="ChEBI" id="CHEBI:456216"/>
        <dbReference type="EC" id="7.2.2.3"/>
    </reaction>
    <physiologicalReaction direction="left-to-right" evidence="20">
        <dbReference type="Rhea" id="RHEA:14634"/>
    </physiologicalReaction>
</comment>
<keyword evidence="14" id="KW-0406">Ion transport</keyword>
<dbReference type="InterPro" id="IPR036412">
    <property type="entry name" value="HAD-like_sf"/>
</dbReference>
<dbReference type="Gene3D" id="1.20.1110.10">
    <property type="entry name" value="Calcium-transporting ATPase, transmembrane domain"/>
    <property type="match status" value="2"/>
</dbReference>
<dbReference type="InterPro" id="IPR006414">
    <property type="entry name" value="P-type_ATPase_IID"/>
</dbReference>
<evidence type="ECO:0000256" key="2">
    <source>
        <dbReference type="ARBA" id="ARBA00004651"/>
    </source>
</evidence>
<feature type="transmembrane region" description="Helical" evidence="22">
    <location>
        <begin position="1012"/>
        <end position="1030"/>
    </location>
</feature>
<evidence type="ECO:0000256" key="5">
    <source>
        <dbReference type="ARBA" id="ARBA00022538"/>
    </source>
</evidence>
<dbReference type="InterPro" id="IPR023298">
    <property type="entry name" value="ATPase_P-typ_TM_dom_sf"/>
</dbReference>
<keyword evidence="15 22" id="KW-0472">Membrane</keyword>
<feature type="transmembrane region" description="Helical" evidence="22">
    <location>
        <begin position="103"/>
        <end position="122"/>
    </location>
</feature>
<dbReference type="SUPFAM" id="SSF81653">
    <property type="entry name" value="Calcium ATPase, transduction domain A"/>
    <property type="match status" value="1"/>
</dbReference>
<dbReference type="InterPro" id="IPR006068">
    <property type="entry name" value="ATPase_P-typ_cation-transptr_C"/>
</dbReference>
<dbReference type="Gene3D" id="3.40.1110.10">
    <property type="entry name" value="Calcium-transporting ATPase, cytoplasmic domain N"/>
    <property type="match status" value="1"/>
</dbReference>
<evidence type="ECO:0000256" key="9">
    <source>
        <dbReference type="ARBA" id="ARBA00022840"/>
    </source>
</evidence>
<feature type="transmembrane region" description="Helical" evidence="22">
    <location>
        <begin position="802"/>
        <end position="823"/>
    </location>
</feature>
<protein>
    <recommendedName>
        <fullName evidence="18">P-type Na(+) transporter</fullName>
        <ecNumber evidence="18">7.2.2.3</ecNumber>
    </recommendedName>
</protein>
<dbReference type="SUPFAM" id="SSF56784">
    <property type="entry name" value="HAD-like"/>
    <property type="match status" value="1"/>
</dbReference>
<dbReference type="Pfam" id="PF00122">
    <property type="entry name" value="E1-E2_ATPase"/>
    <property type="match status" value="1"/>
</dbReference>
<evidence type="ECO:0000256" key="6">
    <source>
        <dbReference type="ARBA" id="ARBA00022692"/>
    </source>
</evidence>
<keyword evidence="11" id="KW-0630">Potassium</keyword>
<feature type="region of interest" description="Disordered" evidence="21">
    <location>
        <begin position="412"/>
        <end position="449"/>
    </location>
</feature>